<dbReference type="Proteomes" id="UP001652442">
    <property type="component" value="Unassembled WGS sequence"/>
</dbReference>
<feature type="transmembrane region" description="Helical" evidence="14">
    <location>
        <begin position="271"/>
        <end position="298"/>
    </location>
</feature>
<keyword evidence="6" id="KW-0769">Symport</keyword>
<feature type="transmembrane region" description="Helical" evidence="14">
    <location>
        <begin position="449"/>
        <end position="470"/>
    </location>
</feature>
<feature type="transmembrane region" description="Helical" evidence="14">
    <location>
        <begin position="232"/>
        <end position="250"/>
    </location>
</feature>
<reference evidence="15 16" key="1">
    <citation type="journal article" date="2021" name="ISME Commun">
        <title>Automated analysis of genomic sequences facilitates high-throughput and comprehensive description of bacteria.</title>
        <authorList>
            <person name="Hitch T.C.A."/>
        </authorList>
    </citation>
    <scope>NUCLEOTIDE SEQUENCE [LARGE SCALE GENOMIC DNA]</scope>
    <source>
        <strain evidence="15 16">Sanger_109</strain>
    </source>
</reference>
<keyword evidence="8" id="KW-0915">Sodium</keyword>
<evidence type="ECO:0000256" key="4">
    <source>
        <dbReference type="ARBA" id="ARBA00022475"/>
    </source>
</evidence>
<feature type="transmembrane region" description="Helical" evidence="14">
    <location>
        <begin position="152"/>
        <end position="171"/>
    </location>
</feature>
<evidence type="ECO:0000256" key="7">
    <source>
        <dbReference type="ARBA" id="ARBA00022989"/>
    </source>
</evidence>
<evidence type="ECO:0000256" key="9">
    <source>
        <dbReference type="ARBA" id="ARBA00023065"/>
    </source>
</evidence>
<proteinExistence type="inferred from homology"/>
<evidence type="ECO:0000256" key="8">
    <source>
        <dbReference type="ARBA" id="ARBA00023053"/>
    </source>
</evidence>
<dbReference type="PANTHER" id="PTHR48086:SF3">
    <property type="entry name" value="SODIUM_PROLINE SYMPORTER"/>
    <property type="match status" value="1"/>
</dbReference>
<dbReference type="InterPro" id="IPR038377">
    <property type="entry name" value="Na/Glc_symporter_sf"/>
</dbReference>
<feature type="transmembrane region" description="Helical" evidence="14">
    <location>
        <begin position="6"/>
        <end position="24"/>
    </location>
</feature>
<feature type="transmembrane region" description="Helical" evidence="14">
    <location>
        <begin position="44"/>
        <end position="64"/>
    </location>
</feature>
<comment type="catalytic activity">
    <reaction evidence="12">
        <text>L-proline(in) + Na(+)(in) = L-proline(out) + Na(+)(out)</text>
        <dbReference type="Rhea" id="RHEA:28967"/>
        <dbReference type="ChEBI" id="CHEBI:29101"/>
        <dbReference type="ChEBI" id="CHEBI:60039"/>
    </reaction>
</comment>
<comment type="similarity">
    <text evidence="2 13">Belongs to the sodium:solute symporter (SSF) (TC 2.A.21) family.</text>
</comment>
<feature type="transmembrane region" description="Helical" evidence="14">
    <location>
        <begin position="393"/>
        <end position="413"/>
    </location>
</feature>
<sequence length="488" mass="52617">MNWGILAFVIIYEIVTVVGVGLIISRKNKAAGEEGNFALAGKGLPTAQVGVTLALTMLGSAHIWGTCENAYAMGAISIWFGIACTVMMIVITQITGPWVRKIGTDTVPDLFGKLFGGKMRILTACVMGPLVFGCLCLETQCIAVTFVACTGWSYTTGAIVGGIFGILYVLLAGMKEVSWLNMINAVFMYVALIVALIAMFVYLPGNGWEDVAANLSNNGQGWMLDIFGNKDLIINFAIPTIFCTSMFQGVSQMGLQTCIAAKDVKAVKKSIWLAGPVNGCFCIIPALLGMAALALGYFKIGGSAMMMTPAMILEVLPHWVVALICASFLGALLSTFAMTSLCPATIFAYDLYGGLYKPKASEKEKTIVMRIMIVIVGVLAIVLSNFQPTVVTTINWIFTWGVPMFVMMVIGLCWKRNTKAAVITYIVSWIANILWITCGLQDKLGMMNFHQVYLCTIISVVLGLLLTAVLPGSKPGFFKLSKEEQKAC</sequence>
<feature type="transmembrane region" description="Helical" evidence="14">
    <location>
        <begin position="420"/>
        <end position="437"/>
    </location>
</feature>
<dbReference type="InterPro" id="IPR001734">
    <property type="entry name" value="Na/solute_symporter"/>
</dbReference>
<keyword evidence="7 14" id="KW-1133">Transmembrane helix</keyword>
<organism evidence="15 16">
    <name type="scientific">Brotonthovivens ammoniilytica</name>
    <dbReference type="NCBI Taxonomy" id="2981725"/>
    <lineage>
        <taxon>Bacteria</taxon>
        <taxon>Bacillati</taxon>
        <taxon>Bacillota</taxon>
        <taxon>Clostridia</taxon>
        <taxon>Lachnospirales</taxon>
        <taxon>Lachnospiraceae</taxon>
        <taxon>Brotonthovivens</taxon>
    </lineage>
</organism>
<dbReference type="CDD" id="cd10322">
    <property type="entry name" value="SLC5sbd"/>
    <property type="match status" value="1"/>
</dbReference>
<comment type="subcellular location">
    <subcellularLocation>
        <location evidence="1">Cell membrane</location>
        <topology evidence="1">Multi-pass membrane protein</topology>
    </subcellularLocation>
</comment>
<name>A0ABT2TJC1_9FIRM</name>
<gene>
    <name evidence="15" type="ORF">OCV88_08155</name>
</gene>
<dbReference type="Pfam" id="PF00474">
    <property type="entry name" value="SSF"/>
    <property type="match status" value="1"/>
</dbReference>
<evidence type="ECO:0000256" key="5">
    <source>
        <dbReference type="ARBA" id="ARBA00022692"/>
    </source>
</evidence>
<evidence type="ECO:0000256" key="2">
    <source>
        <dbReference type="ARBA" id="ARBA00006434"/>
    </source>
</evidence>
<feature type="transmembrane region" description="Helical" evidence="14">
    <location>
        <begin position="183"/>
        <end position="203"/>
    </location>
</feature>
<evidence type="ECO:0000256" key="11">
    <source>
        <dbReference type="ARBA" id="ARBA00023201"/>
    </source>
</evidence>
<keyword evidence="4" id="KW-1003">Cell membrane</keyword>
<comment type="caution">
    <text evidence="15">The sequence shown here is derived from an EMBL/GenBank/DDBJ whole genome shotgun (WGS) entry which is preliminary data.</text>
</comment>
<feature type="transmembrane region" description="Helical" evidence="14">
    <location>
        <begin position="367"/>
        <end position="387"/>
    </location>
</feature>
<dbReference type="EMBL" id="JAOQJQ010000003">
    <property type="protein sequence ID" value="MCU6762307.1"/>
    <property type="molecule type" value="Genomic_DNA"/>
</dbReference>
<evidence type="ECO:0000256" key="1">
    <source>
        <dbReference type="ARBA" id="ARBA00004651"/>
    </source>
</evidence>
<keyword evidence="3" id="KW-0813">Transport</keyword>
<evidence type="ECO:0000256" key="3">
    <source>
        <dbReference type="ARBA" id="ARBA00022448"/>
    </source>
</evidence>
<feature type="transmembrane region" description="Helical" evidence="14">
    <location>
        <begin position="121"/>
        <end position="146"/>
    </location>
</feature>
<dbReference type="PANTHER" id="PTHR48086">
    <property type="entry name" value="SODIUM/PROLINE SYMPORTER-RELATED"/>
    <property type="match status" value="1"/>
</dbReference>
<evidence type="ECO:0000313" key="16">
    <source>
        <dbReference type="Proteomes" id="UP001652442"/>
    </source>
</evidence>
<feature type="transmembrane region" description="Helical" evidence="14">
    <location>
        <begin position="318"/>
        <end position="346"/>
    </location>
</feature>
<evidence type="ECO:0000313" key="15">
    <source>
        <dbReference type="EMBL" id="MCU6762307.1"/>
    </source>
</evidence>
<protein>
    <submittedName>
        <fullName evidence="15">Sodium:solute symporter family protein</fullName>
    </submittedName>
</protein>
<keyword evidence="16" id="KW-1185">Reference proteome</keyword>
<evidence type="ECO:0000256" key="12">
    <source>
        <dbReference type="ARBA" id="ARBA00033708"/>
    </source>
</evidence>
<evidence type="ECO:0000256" key="10">
    <source>
        <dbReference type="ARBA" id="ARBA00023136"/>
    </source>
</evidence>
<evidence type="ECO:0000256" key="14">
    <source>
        <dbReference type="SAM" id="Phobius"/>
    </source>
</evidence>
<evidence type="ECO:0000256" key="6">
    <source>
        <dbReference type="ARBA" id="ARBA00022847"/>
    </source>
</evidence>
<dbReference type="Gene3D" id="1.20.1730.10">
    <property type="entry name" value="Sodium/glucose cotransporter"/>
    <property type="match status" value="1"/>
</dbReference>
<accession>A0ABT2TJC1</accession>
<feature type="transmembrane region" description="Helical" evidence="14">
    <location>
        <begin position="70"/>
        <end position="91"/>
    </location>
</feature>
<dbReference type="InterPro" id="IPR050277">
    <property type="entry name" value="Sodium:Solute_Symporter"/>
</dbReference>
<keyword evidence="10 14" id="KW-0472">Membrane</keyword>
<evidence type="ECO:0000256" key="13">
    <source>
        <dbReference type="RuleBase" id="RU362091"/>
    </source>
</evidence>
<keyword evidence="9" id="KW-0406">Ion transport</keyword>
<dbReference type="PROSITE" id="PS50283">
    <property type="entry name" value="NA_SOLUT_SYMP_3"/>
    <property type="match status" value="1"/>
</dbReference>
<keyword evidence="11" id="KW-0739">Sodium transport</keyword>
<keyword evidence="5 14" id="KW-0812">Transmembrane</keyword>
<dbReference type="RefSeq" id="WP_158425022.1">
    <property type="nucleotide sequence ID" value="NZ_JAOQJQ010000003.1"/>
</dbReference>